<proteinExistence type="predicted"/>
<reference evidence="1 2" key="1">
    <citation type="submission" date="2016-08" db="EMBL/GenBank/DDBJ databases">
        <title>New Insights into Marine Group III Euryarchaeota, from dark to light.</title>
        <authorList>
            <person name="Haro-Moreno J.M."/>
            <person name="Rodriguez-Valera F."/>
            <person name="Lopez-Garcia P."/>
            <person name="Moreira D."/>
            <person name="Martin-Cuadrado A.B."/>
        </authorList>
    </citation>
    <scope>NUCLEOTIDE SEQUENCE [LARGE SCALE GENOMIC DNA]</scope>
    <source>
        <strain evidence="1">CG-Bathy1</strain>
    </source>
</reference>
<name>A0A1J5TU65_9ARCH</name>
<evidence type="ECO:0000313" key="2">
    <source>
        <dbReference type="Proteomes" id="UP000183815"/>
    </source>
</evidence>
<gene>
    <name evidence="1" type="ORF">BEU04_04195</name>
</gene>
<comment type="caution">
    <text evidence="1">The sequence shown here is derived from an EMBL/GenBank/DDBJ whole genome shotgun (WGS) entry which is preliminary data.</text>
</comment>
<dbReference type="EMBL" id="MIYU01000004">
    <property type="protein sequence ID" value="OIR20021.1"/>
    <property type="molecule type" value="Genomic_DNA"/>
</dbReference>
<protein>
    <recommendedName>
        <fullName evidence="3">GYF domain-containing protein</fullName>
    </recommendedName>
</protein>
<organism evidence="1 2">
    <name type="scientific">Marine Group III euryarchaeote CG-Bathy1</name>
    <dbReference type="NCBI Taxonomy" id="1889001"/>
    <lineage>
        <taxon>Archaea</taxon>
        <taxon>Methanobacteriati</taxon>
        <taxon>Thermoplasmatota</taxon>
        <taxon>Thermoplasmata</taxon>
        <taxon>Candidatus Thermoprofundales</taxon>
    </lineage>
</organism>
<evidence type="ECO:0000313" key="1">
    <source>
        <dbReference type="EMBL" id="OIR20021.1"/>
    </source>
</evidence>
<evidence type="ECO:0008006" key="3">
    <source>
        <dbReference type="Google" id="ProtNLM"/>
    </source>
</evidence>
<dbReference type="AlphaFoldDB" id="A0A1J5TU65"/>
<sequence>MNEEEQEFPVKVEGEIYGPISLKRIIDDLKNGELTKDALFWDGENWIPVTLLQKEEFPTQVWNDDNWIDKPDETLSEDGPPLPASSAWEDVLRKGKWMMIYGDHLVVEGGGLGIQDIGPIMEGEPRSGGIPMKKLLNVTFKDNDRGVEVIASSFHKMYEVYSLKCCLSKDDSEELMKELMDAKVRILSN</sequence>
<dbReference type="Proteomes" id="UP000183815">
    <property type="component" value="Unassembled WGS sequence"/>
</dbReference>
<accession>A0A1J5TU65</accession>